<protein>
    <recommendedName>
        <fullName evidence="4">Transmembrane protein</fullName>
    </recommendedName>
</protein>
<accession>A0A7S0T9I0</accession>
<organism evidence="3">
    <name type="scientific">Erythrolobus madagascarensis</name>
    <dbReference type="NCBI Taxonomy" id="708628"/>
    <lineage>
        <taxon>Eukaryota</taxon>
        <taxon>Rhodophyta</taxon>
        <taxon>Bangiophyceae</taxon>
        <taxon>Porphyridiales</taxon>
        <taxon>Porphyridiaceae</taxon>
        <taxon>Erythrolobus</taxon>
    </lineage>
</organism>
<feature type="compositionally biased region" description="Acidic residues" evidence="1">
    <location>
        <begin position="163"/>
        <end position="182"/>
    </location>
</feature>
<name>A0A7S0T9I0_9RHOD</name>
<evidence type="ECO:0008006" key="4">
    <source>
        <dbReference type="Google" id="ProtNLM"/>
    </source>
</evidence>
<feature type="compositionally biased region" description="Basic and acidic residues" evidence="1">
    <location>
        <begin position="98"/>
        <end position="111"/>
    </location>
</feature>
<sequence>MGKEVDSWVRKARLELQNLARSRKRRFVALSIGALVVLVVIVLASFASSRHQNALETATRHMQEVARGNFGKGFSHTLASESLQQDLRMRASKPPSEPAHDLHLDHTHPSIEDTAPSSQSALQSLEHLHERHDELLKASRDPNSRASGAASSADAGVPRLTSEEEEWAESSSTDEDEEEEQDAMGRLSPVSD</sequence>
<keyword evidence="2" id="KW-0812">Transmembrane</keyword>
<dbReference type="EMBL" id="HBFE01002449">
    <property type="protein sequence ID" value="CAD8725550.1"/>
    <property type="molecule type" value="Transcribed_RNA"/>
</dbReference>
<feature type="transmembrane region" description="Helical" evidence="2">
    <location>
        <begin position="27"/>
        <end position="47"/>
    </location>
</feature>
<evidence type="ECO:0000313" key="3">
    <source>
        <dbReference type="EMBL" id="CAD8725550.1"/>
    </source>
</evidence>
<reference evidence="3" key="1">
    <citation type="submission" date="2021-01" db="EMBL/GenBank/DDBJ databases">
        <authorList>
            <person name="Corre E."/>
            <person name="Pelletier E."/>
            <person name="Niang G."/>
            <person name="Scheremetjew M."/>
            <person name="Finn R."/>
            <person name="Kale V."/>
            <person name="Holt S."/>
            <person name="Cochrane G."/>
            <person name="Meng A."/>
            <person name="Brown T."/>
            <person name="Cohen L."/>
        </authorList>
    </citation>
    <scope>NUCLEOTIDE SEQUENCE</scope>
    <source>
        <strain evidence="3">CCMP3276</strain>
    </source>
</reference>
<dbReference type="AlphaFoldDB" id="A0A7S0T9I0"/>
<feature type="compositionally biased region" description="Low complexity" evidence="1">
    <location>
        <begin position="144"/>
        <end position="156"/>
    </location>
</feature>
<gene>
    <name evidence="3" type="ORF">EMAD1354_LOCUS1630</name>
</gene>
<feature type="region of interest" description="Disordered" evidence="1">
    <location>
        <begin position="85"/>
        <end position="121"/>
    </location>
</feature>
<feature type="region of interest" description="Disordered" evidence="1">
    <location>
        <begin position="136"/>
        <end position="192"/>
    </location>
</feature>
<keyword evidence="2" id="KW-0472">Membrane</keyword>
<evidence type="ECO:0000256" key="2">
    <source>
        <dbReference type="SAM" id="Phobius"/>
    </source>
</evidence>
<evidence type="ECO:0000256" key="1">
    <source>
        <dbReference type="SAM" id="MobiDB-lite"/>
    </source>
</evidence>
<proteinExistence type="predicted"/>
<keyword evidence="2" id="KW-1133">Transmembrane helix</keyword>